<sequence length="68" mass="7900">MDAQSLRTRAFIETYKLMRSKKGVFNLGTDFENTQTPDIQPCKLEYDVVITQAKNTFLTTYDPLESIY</sequence>
<name>A0A221UYJ2_9FLAO</name>
<dbReference type="KEGG" id="aalg:AREALGSMS7_02997"/>
<evidence type="ECO:0000313" key="1">
    <source>
        <dbReference type="EMBL" id="ASO06429.1"/>
    </source>
</evidence>
<dbReference type="RefSeq" id="WP_093978919.1">
    <property type="nucleotide sequence ID" value="NZ_CP022515.1"/>
</dbReference>
<proteinExistence type="predicted"/>
<organism evidence="1 2">
    <name type="scientific">Arenibacter algicola</name>
    <dbReference type="NCBI Taxonomy" id="616991"/>
    <lineage>
        <taxon>Bacteria</taxon>
        <taxon>Pseudomonadati</taxon>
        <taxon>Bacteroidota</taxon>
        <taxon>Flavobacteriia</taxon>
        <taxon>Flavobacteriales</taxon>
        <taxon>Flavobacteriaceae</taxon>
        <taxon>Arenibacter</taxon>
    </lineage>
</organism>
<dbReference type="AlphaFoldDB" id="A0A221UYJ2"/>
<reference evidence="1 2" key="1">
    <citation type="submission" date="2017-07" db="EMBL/GenBank/DDBJ databases">
        <title>Genome Sequence of Arenibacter algicola Strain SMS7 Isolated from a culture of the Diatom Skeletonema marinoi.</title>
        <authorList>
            <person name="Topel M."/>
            <person name="Pinder M.I.M."/>
            <person name="Johansson O.N."/>
            <person name="Kourtchenko O."/>
            <person name="Godhe A."/>
            <person name="Clarke A.K."/>
        </authorList>
    </citation>
    <scope>NUCLEOTIDE SEQUENCE [LARGE SCALE GENOMIC DNA]</scope>
    <source>
        <strain evidence="1 2">SMS7</strain>
    </source>
</reference>
<dbReference type="EMBL" id="CP022515">
    <property type="protein sequence ID" value="ASO06429.1"/>
    <property type="molecule type" value="Genomic_DNA"/>
</dbReference>
<protein>
    <submittedName>
        <fullName evidence="1">Uncharacterized protein</fullName>
    </submittedName>
</protein>
<gene>
    <name evidence="1" type="ORF">AREALGSMS7_02997</name>
</gene>
<accession>A0A221UYJ2</accession>
<evidence type="ECO:0000313" key="2">
    <source>
        <dbReference type="Proteomes" id="UP000204551"/>
    </source>
</evidence>
<dbReference type="Proteomes" id="UP000204551">
    <property type="component" value="Chromosome"/>
</dbReference>